<name>A0A1F7Z204_9BACT</name>
<evidence type="ECO:0000313" key="2">
    <source>
        <dbReference type="Proteomes" id="UP000178870"/>
    </source>
</evidence>
<dbReference type="Proteomes" id="UP000178870">
    <property type="component" value="Unassembled WGS sequence"/>
</dbReference>
<dbReference type="AlphaFoldDB" id="A0A1F7Z204"/>
<organism evidence="1 2">
    <name type="scientific">Candidatus Woesebacteria bacterium RIFCSPHIGHO2_01_FULL_44_21</name>
    <dbReference type="NCBI Taxonomy" id="1802503"/>
    <lineage>
        <taxon>Bacteria</taxon>
        <taxon>Candidatus Woeseibacteriota</taxon>
    </lineage>
</organism>
<reference evidence="1 2" key="1">
    <citation type="journal article" date="2016" name="Nat. Commun.">
        <title>Thousands of microbial genomes shed light on interconnected biogeochemical processes in an aquifer system.</title>
        <authorList>
            <person name="Anantharaman K."/>
            <person name="Brown C.T."/>
            <person name="Hug L.A."/>
            <person name="Sharon I."/>
            <person name="Castelle C.J."/>
            <person name="Probst A.J."/>
            <person name="Thomas B.C."/>
            <person name="Singh A."/>
            <person name="Wilkins M.J."/>
            <person name="Karaoz U."/>
            <person name="Brodie E.L."/>
            <person name="Williams K.H."/>
            <person name="Hubbard S.S."/>
            <person name="Banfield J.F."/>
        </authorList>
    </citation>
    <scope>NUCLEOTIDE SEQUENCE [LARGE SCALE GENOMIC DNA]</scope>
</reference>
<evidence type="ECO:0000313" key="1">
    <source>
        <dbReference type="EMBL" id="OGM33500.1"/>
    </source>
</evidence>
<sequence>MAIPDRLQTSEIRQISLELTDPQLVIDLSSLGYEVHIDTVLNKPFFKGISQQREVPLPAFHTDSYILNSLVNMGYKFSDQHIYPANAVKYARGGQWGAINGVINFYPDLGKLLTTNLNPDCLEIIKTGVNNGNSLEEEVEKVLGKAPQKKLLKIPVAVLPTTSIDIEAWAIYVPDSNVAIAQNLKQIVCDRTERASHSAISLQD</sequence>
<accession>A0A1F7Z204</accession>
<protein>
    <submittedName>
        <fullName evidence="1">Uncharacterized protein</fullName>
    </submittedName>
</protein>
<gene>
    <name evidence="1" type="ORF">A2803_04880</name>
</gene>
<dbReference type="EMBL" id="MGGP01000001">
    <property type="protein sequence ID" value="OGM33500.1"/>
    <property type="molecule type" value="Genomic_DNA"/>
</dbReference>
<comment type="caution">
    <text evidence="1">The sequence shown here is derived from an EMBL/GenBank/DDBJ whole genome shotgun (WGS) entry which is preliminary data.</text>
</comment>
<proteinExistence type="predicted"/>